<gene>
    <name evidence="1" type="ORF">Tco_0878040</name>
</gene>
<dbReference type="InterPro" id="IPR036397">
    <property type="entry name" value="RNaseH_sf"/>
</dbReference>
<name>A0ABQ5C248_9ASTR</name>
<dbReference type="GO" id="GO:0003964">
    <property type="term" value="F:RNA-directed DNA polymerase activity"/>
    <property type="evidence" value="ECO:0007669"/>
    <property type="project" value="UniProtKB-KW"/>
</dbReference>
<organism evidence="1 2">
    <name type="scientific">Tanacetum coccineum</name>
    <dbReference type="NCBI Taxonomy" id="301880"/>
    <lineage>
        <taxon>Eukaryota</taxon>
        <taxon>Viridiplantae</taxon>
        <taxon>Streptophyta</taxon>
        <taxon>Embryophyta</taxon>
        <taxon>Tracheophyta</taxon>
        <taxon>Spermatophyta</taxon>
        <taxon>Magnoliopsida</taxon>
        <taxon>eudicotyledons</taxon>
        <taxon>Gunneridae</taxon>
        <taxon>Pentapetalae</taxon>
        <taxon>asterids</taxon>
        <taxon>campanulids</taxon>
        <taxon>Asterales</taxon>
        <taxon>Asteraceae</taxon>
        <taxon>Asteroideae</taxon>
        <taxon>Anthemideae</taxon>
        <taxon>Anthemidinae</taxon>
        <taxon>Tanacetum</taxon>
    </lineage>
</organism>
<reference evidence="1" key="2">
    <citation type="submission" date="2022-01" db="EMBL/GenBank/DDBJ databases">
        <authorList>
            <person name="Yamashiro T."/>
            <person name="Shiraishi A."/>
            <person name="Satake H."/>
            <person name="Nakayama K."/>
        </authorList>
    </citation>
    <scope>NUCLEOTIDE SEQUENCE</scope>
</reference>
<accession>A0ABQ5C248</accession>
<reference evidence="1" key="1">
    <citation type="journal article" date="2022" name="Int. J. Mol. Sci.">
        <title>Draft Genome of Tanacetum Coccineum: Genomic Comparison of Closely Related Tanacetum-Family Plants.</title>
        <authorList>
            <person name="Yamashiro T."/>
            <person name="Shiraishi A."/>
            <person name="Nakayama K."/>
            <person name="Satake H."/>
        </authorList>
    </citation>
    <scope>NUCLEOTIDE SEQUENCE</scope>
</reference>
<comment type="caution">
    <text evidence="1">The sequence shown here is derived from an EMBL/GenBank/DDBJ whole genome shotgun (WGS) entry which is preliminary data.</text>
</comment>
<evidence type="ECO:0000313" key="1">
    <source>
        <dbReference type="EMBL" id="GJT19334.1"/>
    </source>
</evidence>
<dbReference type="Proteomes" id="UP001151760">
    <property type="component" value="Unassembled WGS sequence"/>
</dbReference>
<dbReference type="PANTHER" id="PTHR45835">
    <property type="entry name" value="YALI0A06105P"/>
    <property type="match status" value="1"/>
</dbReference>
<keyword evidence="1" id="KW-0548">Nucleotidyltransferase</keyword>
<keyword evidence="1" id="KW-0808">Transferase</keyword>
<sequence>MRQRRWIELFSDYDCEIQFTILCSIIDKILAAQKEAPDESIGLQRGLDELIERRSDEELDMYGGQNEKGIAVACMFDFGGSWDVHLLLVEFSYNDSHHSSMRCAPFEALYGRKCRSQGQLIGSELVQETTERISQIKDRLKAALDRQKSYADKRRKPLGGQVLVHKVLAQVSPCWVVAKDLWEIVQLLMQGTSLTKQERECKLYNAFDKNKSNIREHEGNYFRSTKYCECFNAKGRSYVKRQCFKQKRKRMLQGSGKRVLLVGLKGVNGKVLTEEELEFLADPGVAEAVPDTNSSAQQDALILSVFEQLSNQVTNCNKVNNDNLIANESLSAELEKIQEERVKIA</sequence>
<keyword evidence="2" id="KW-1185">Reference proteome</keyword>
<keyword evidence="1" id="KW-0695">RNA-directed DNA polymerase</keyword>
<evidence type="ECO:0000313" key="2">
    <source>
        <dbReference type="Proteomes" id="UP001151760"/>
    </source>
</evidence>
<dbReference type="EMBL" id="BQNB010013708">
    <property type="protein sequence ID" value="GJT19334.1"/>
    <property type="molecule type" value="Genomic_DNA"/>
</dbReference>
<dbReference type="Gene3D" id="3.30.420.10">
    <property type="entry name" value="Ribonuclease H-like superfamily/Ribonuclease H"/>
    <property type="match status" value="1"/>
</dbReference>
<proteinExistence type="predicted"/>
<protein>
    <submittedName>
        <fullName evidence="1">Reverse transcriptase domain-containing protein</fullName>
    </submittedName>
</protein>
<dbReference type="PANTHER" id="PTHR45835:SF99">
    <property type="entry name" value="CHROMO DOMAIN-CONTAINING PROTEIN-RELATED"/>
    <property type="match status" value="1"/>
</dbReference>